<dbReference type="Pfam" id="PF14364">
    <property type="entry name" value="DUF4408"/>
    <property type="match status" value="1"/>
</dbReference>
<dbReference type="AlphaFoldDB" id="A0ABD3L4S7"/>
<name>A0ABD3L4S7_EUCGL</name>
<accession>A0ABD3L4S7</accession>
<dbReference type="PANTHER" id="PTHR33098">
    <property type="entry name" value="COTTON FIBER (DUF761)"/>
    <property type="match status" value="1"/>
</dbReference>
<evidence type="ECO:0000313" key="5">
    <source>
        <dbReference type="Proteomes" id="UP001634007"/>
    </source>
</evidence>
<feature type="compositionally biased region" description="Basic and acidic residues" evidence="1">
    <location>
        <begin position="50"/>
        <end position="65"/>
    </location>
</feature>
<dbReference type="EMBL" id="JBJKBG010000003">
    <property type="protein sequence ID" value="KAL3746869.1"/>
    <property type="molecule type" value="Genomic_DNA"/>
</dbReference>
<feature type="compositionally biased region" description="Acidic residues" evidence="1">
    <location>
        <begin position="239"/>
        <end position="248"/>
    </location>
</feature>
<dbReference type="Proteomes" id="UP001634007">
    <property type="component" value="Unassembled WGS sequence"/>
</dbReference>
<keyword evidence="2" id="KW-0472">Membrane</keyword>
<feature type="compositionally biased region" description="Acidic residues" evidence="1">
    <location>
        <begin position="201"/>
        <end position="213"/>
    </location>
</feature>
<keyword evidence="2" id="KW-0812">Transmembrane</keyword>
<comment type="caution">
    <text evidence="4">The sequence shown here is derived from an EMBL/GenBank/DDBJ whole genome shotgun (WGS) entry which is preliminary data.</text>
</comment>
<feature type="domain" description="DUF4408" evidence="3">
    <location>
        <begin position="12"/>
        <end position="44"/>
    </location>
</feature>
<reference evidence="4 5" key="1">
    <citation type="submission" date="2024-11" db="EMBL/GenBank/DDBJ databases">
        <title>Chromosome-level genome assembly of Eucalyptus globulus Labill. provides insights into its genome evolution.</title>
        <authorList>
            <person name="Li X."/>
        </authorList>
    </citation>
    <scope>NUCLEOTIDE SEQUENCE [LARGE SCALE GENOMIC DNA]</scope>
    <source>
        <strain evidence="4">CL2024</strain>
        <tissue evidence="4">Fresh tender leaves</tissue>
    </source>
</reference>
<evidence type="ECO:0000256" key="2">
    <source>
        <dbReference type="SAM" id="Phobius"/>
    </source>
</evidence>
<dbReference type="Pfam" id="PF05553">
    <property type="entry name" value="DUF761"/>
    <property type="match status" value="1"/>
</dbReference>
<proteinExistence type="predicted"/>
<feature type="compositionally biased region" description="Basic and acidic residues" evidence="1">
    <location>
        <begin position="108"/>
        <end position="123"/>
    </location>
</feature>
<dbReference type="InterPro" id="IPR008480">
    <property type="entry name" value="DUF761_pln"/>
</dbReference>
<feature type="compositionally biased region" description="Acidic residues" evidence="1">
    <location>
        <begin position="124"/>
        <end position="136"/>
    </location>
</feature>
<sequence length="300" mass="34398">MSDEASATPPTPSLWSTLNSWFTPPVLFLVLNLMIGTIAITSQFGSAHGRTHEHQKDRQEHETHKYPPAPPLARPPSIFQRLKSTIFFWNRSQEQPAWPTAMKAPEMETHQHHTFQDPEHEQMEEQGPEQEQEQEQENPSHFARSPSTPQKPEPSGLYSHIVIEPTAPPTPTPPGNVNYPNLKPFTPYNFRQEQARAQELQGEEDDRAEEAESEAATNRLPRTTVRRSASMKYPILHIDEDDEEEDGDFLERRRPASAREGTGKINGRADEEVDARADDFINKFKHQLKLQRMESITRQN</sequence>
<organism evidence="4 5">
    <name type="scientific">Eucalyptus globulus</name>
    <name type="common">Tasmanian blue gum</name>
    <dbReference type="NCBI Taxonomy" id="34317"/>
    <lineage>
        <taxon>Eukaryota</taxon>
        <taxon>Viridiplantae</taxon>
        <taxon>Streptophyta</taxon>
        <taxon>Embryophyta</taxon>
        <taxon>Tracheophyta</taxon>
        <taxon>Spermatophyta</taxon>
        <taxon>Magnoliopsida</taxon>
        <taxon>eudicotyledons</taxon>
        <taxon>Gunneridae</taxon>
        <taxon>Pentapetalae</taxon>
        <taxon>rosids</taxon>
        <taxon>malvids</taxon>
        <taxon>Myrtales</taxon>
        <taxon>Myrtaceae</taxon>
        <taxon>Myrtoideae</taxon>
        <taxon>Eucalypteae</taxon>
        <taxon>Eucalyptus</taxon>
    </lineage>
</organism>
<keyword evidence="2" id="KW-1133">Transmembrane helix</keyword>
<dbReference type="InterPro" id="IPR025520">
    <property type="entry name" value="DUF4408"/>
</dbReference>
<protein>
    <recommendedName>
        <fullName evidence="3">DUF4408 domain-containing protein</fullName>
    </recommendedName>
</protein>
<keyword evidence="5" id="KW-1185">Reference proteome</keyword>
<evidence type="ECO:0000259" key="3">
    <source>
        <dbReference type="Pfam" id="PF14364"/>
    </source>
</evidence>
<evidence type="ECO:0000313" key="4">
    <source>
        <dbReference type="EMBL" id="KAL3746869.1"/>
    </source>
</evidence>
<feature type="region of interest" description="Disordered" evidence="1">
    <location>
        <begin position="46"/>
        <end position="76"/>
    </location>
</feature>
<feature type="transmembrane region" description="Helical" evidence="2">
    <location>
        <begin position="20"/>
        <end position="40"/>
    </location>
</feature>
<gene>
    <name evidence="4" type="ORF">ACJRO7_015763</name>
</gene>
<dbReference type="PANTHER" id="PTHR33098:SF53">
    <property type="entry name" value="OS05G0540900 PROTEIN"/>
    <property type="match status" value="1"/>
</dbReference>
<feature type="region of interest" description="Disordered" evidence="1">
    <location>
        <begin position="108"/>
        <end position="270"/>
    </location>
</feature>
<evidence type="ECO:0000256" key="1">
    <source>
        <dbReference type="SAM" id="MobiDB-lite"/>
    </source>
</evidence>